<feature type="region of interest" description="Disordered" evidence="1">
    <location>
        <begin position="36"/>
        <end position="74"/>
    </location>
</feature>
<reference evidence="2" key="1">
    <citation type="journal article" date="2014" name="Nat. Genet.">
        <title>The genome of the stress-tolerant wild tomato species Solanum pennellii.</title>
        <authorList>
            <person name="Bolger A."/>
            <person name="Scossa F."/>
            <person name="Bolger M.E."/>
            <person name="Lanz C."/>
            <person name="Maumus F."/>
            <person name="Tohge T."/>
            <person name="Quesneville H."/>
            <person name="Alseekh S."/>
            <person name="Sorensen I."/>
            <person name="Lichtenstein G."/>
            <person name="Fich E.A."/>
            <person name="Conte M."/>
            <person name="Keller H."/>
            <person name="Schneeberger K."/>
            <person name="Schwacke R."/>
            <person name="Ofner I."/>
            <person name="Vrebalov J."/>
            <person name="Xu Y."/>
            <person name="Osorio S."/>
            <person name="Aflitos S.A."/>
            <person name="Schijlen E."/>
            <person name="Jimenez-Gomez J.M."/>
            <person name="Ryngajllo M."/>
            <person name="Kimura S."/>
            <person name="Kumar R."/>
            <person name="Koenig D."/>
            <person name="Headland L.R."/>
            <person name="Maloof J.N."/>
            <person name="Sinha N."/>
            <person name="van Ham R.C."/>
            <person name="Lankhorst R.K."/>
            <person name="Mao L."/>
            <person name="Vogel A."/>
            <person name="Arsova B."/>
            <person name="Panstruga R."/>
            <person name="Fei Z."/>
            <person name="Rose J.K."/>
            <person name="Zamir D."/>
            <person name="Carrari F."/>
            <person name="Giovannoni J.J."/>
            <person name="Weigel D."/>
            <person name="Usadel B."/>
            <person name="Fernie A.R."/>
        </authorList>
    </citation>
    <scope>NUCLEOTIDE SEQUENCE [LARGE SCALE GENOMIC DNA]</scope>
    <source>
        <strain evidence="2">cv. LA0716</strain>
    </source>
</reference>
<organism evidence="2 3">
    <name type="scientific">Solanum pennellii</name>
    <name type="common">Tomato</name>
    <name type="synonym">Lycopersicon pennellii</name>
    <dbReference type="NCBI Taxonomy" id="28526"/>
    <lineage>
        <taxon>Eukaryota</taxon>
        <taxon>Viridiplantae</taxon>
        <taxon>Streptophyta</taxon>
        <taxon>Embryophyta</taxon>
        <taxon>Tracheophyta</taxon>
        <taxon>Spermatophyta</taxon>
        <taxon>Magnoliopsida</taxon>
        <taxon>eudicotyledons</taxon>
        <taxon>Gunneridae</taxon>
        <taxon>Pentapetalae</taxon>
        <taxon>asterids</taxon>
        <taxon>lamiids</taxon>
        <taxon>Solanales</taxon>
        <taxon>Solanaceae</taxon>
        <taxon>Solanoideae</taxon>
        <taxon>Solaneae</taxon>
        <taxon>Solanum</taxon>
        <taxon>Solanum subgen. Lycopersicon</taxon>
    </lineage>
</organism>
<reference evidence="3" key="2">
    <citation type="submission" date="2025-08" db="UniProtKB">
        <authorList>
            <consortium name="RefSeq"/>
        </authorList>
    </citation>
    <scope>IDENTIFICATION</scope>
</reference>
<name>A0ABM1VGA5_SOLPN</name>
<evidence type="ECO:0000313" key="3">
    <source>
        <dbReference type="RefSeq" id="XP_027774773.1"/>
    </source>
</evidence>
<proteinExistence type="predicted"/>
<evidence type="ECO:0000313" key="2">
    <source>
        <dbReference type="Proteomes" id="UP000694930"/>
    </source>
</evidence>
<protein>
    <submittedName>
        <fullName evidence="3">Uncharacterized protein LOC114078341</fullName>
    </submittedName>
</protein>
<dbReference type="Proteomes" id="UP000694930">
    <property type="component" value="Chromosome 8"/>
</dbReference>
<dbReference type="GeneID" id="114078341"/>
<gene>
    <name evidence="3" type="primary">LOC114078341</name>
</gene>
<sequence>MDDANTNQIYDYKDISWVENISKKLQDPLLMVNVKDGKKKNDGASSSKIQVPKTPKKRDRKVTPAISRPTLPEKISARSFSISDEEVIEEDNVNQSETTNQFVEPSFPIDMEFVNNVLVENPDVEAEEEIQIQQYEVLEDDDTLKDKKGNNDIMEPPSTVEVPLAGTISAKISFVDTSKDPQDGEE</sequence>
<keyword evidence="2" id="KW-1185">Reference proteome</keyword>
<accession>A0ABM1VGA5</accession>
<dbReference type="RefSeq" id="XP_027774773.1">
    <property type="nucleotide sequence ID" value="XM_027918972.1"/>
</dbReference>
<evidence type="ECO:0000256" key="1">
    <source>
        <dbReference type="SAM" id="MobiDB-lite"/>
    </source>
</evidence>